<dbReference type="PANTHER" id="PTHR48081:SF8">
    <property type="entry name" value="ALPHA_BETA HYDROLASE FOLD-3 DOMAIN-CONTAINING PROTEIN-RELATED"/>
    <property type="match status" value="1"/>
</dbReference>
<dbReference type="SUPFAM" id="SSF53474">
    <property type="entry name" value="alpha/beta-Hydrolases"/>
    <property type="match status" value="1"/>
</dbReference>
<dbReference type="AlphaFoldDB" id="A0A8H7ELW7"/>
<organism evidence="4 5">
    <name type="scientific">Apophysomyces ossiformis</name>
    <dbReference type="NCBI Taxonomy" id="679940"/>
    <lineage>
        <taxon>Eukaryota</taxon>
        <taxon>Fungi</taxon>
        <taxon>Fungi incertae sedis</taxon>
        <taxon>Mucoromycota</taxon>
        <taxon>Mucoromycotina</taxon>
        <taxon>Mucoromycetes</taxon>
        <taxon>Mucorales</taxon>
        <taxon>Mucorineae</taxon>
        <taxon>Mucoraceae</taxon>
        <taxon>Apophysomyces</taxon>
    </lineage>
</organism>
<dbReference type="Pfam" id="PF07859">
    <property type="entry name" value="Abhydrolase_3"/>
    <property type="match status" value="1"/>
</dbReference>
<sequence>MTVTEKKPVLHPVYAALCEEAKKGPLMADIPVPELRAGSDALAQLQTPSLPKVHTVGKKITVNGREIDVIILRPLGTETTELPVILYLHGGGWVFGSRHTHGKTIHDLCVRSQMAVVFVEYSLAPEETFPVAHEECYSTLQWLVDNHASLYINPNKIALAGDSAGGNMTAGLSIVAKKRGLNAIRAQVLIYPCITGNRENLDSYKLYGNGEYLITGADAEKLLSKYFVKPPNDLKDVLATPDIATKEELTGLPSALVIIAECDILRGEAEAYARQLTEAGVDTAAVCIMGTIHGFLSHPIETPQYHLAIGLIVDHIARAFAQ</sequence>
<evidence type="ECO:0000256" key="2">
    <source>
        <dbReference type="ARBA" id="ARBA00022801"/>
    </source>
</evidence>
<dbReference type="InterPro" id="IPR050300">
    <property type="entry name" value="GDXG_lipolytic_enzyme"/>
</dbReference>
<reference evidence="4" key="1">
    <citation type="submission" date="2020-01" db="EMBL/GenBank/DDBJ databases">
        <title>Genome Sequencing of Three Apophysomyces-Like Fungal Strains Confirms a Novel Fungal Genus in the Mucoromycota with divergent Burkholderia-like Endosymbiotic Bacteria.</title>
        <authorList>
            <person name="Stajich J.E."/>
            <person name="Macias A.M."/>
            <person name="Carter-House D."/>
            <person name="Lovett B."/>
            <person name="Kasson L.R."/>
            <person name="Berry K."/>
            <person name="Grigoriev I."/>
            <person name="Chang Y."/>
            <person name="Spatafora J."/>
            <person name="Kasson M.T."/>
        </authorList>
    </citation>
    <scope>NUCLEOTIDE SEQUENCE</scope>
    <source>
        <strain evidence="4">NRRL A-21654</strain>
    </source>
</reference>
<dbReference type="OrthoDB" id="408631at2759"/>
<evidence type="ECO:0000256" key="1">
    <source>
        <dbReference type="ARBA" id="ARBA00010515"/>
    </source>
</evidence>
<dbReference type="Gene3D" id="3.40.50.1820">
    <property type="entry name" value="alpha/beta hydrolase"/>
    <property type="match status" value="1"/>
</dbReference>
<dbReference type="InterPro" id="IPR002168">
    <property type="entry name" value="Lipase_GDXG_HIS_AS"/>
</dbReference>
<gene>
    <name evidence="4" type="ORF">EC973_004170</name>
</gene>
<evidence type="ECO:0000313" key="5">
    <source>
        <dbReference type="Proteomes" id="UP000605846"/>
    </source>
</evidence>
<dbReference type="GO" id="GO:0016787">
    <property type="term" value="F:hydrolase activity"/>
    <property type="evidence" value="ECO:0007669"/>
    <property type="project" value="UniProtKB-KW"/>
</dbReference>
<keyword evidence="2" id="KW-0378">Hydrolase</keyword>
<name>A0A8H7ELW7_9FUNG</name>
<proteinExistence type="inferred from homology"/>
<keyword evidence="5" id="KW-1185">Reference proteome</keyword>
<evidence type="ECO:0000313" key="4">
    <source>
        <dbReference type="EMBL" id="KAF7721753.1"/>
    </source>
</evidence>
<comment type="similarity">
    <text evidence="1">Belongs to the 'GDXG' lipolytic enzyme family.</text>
</comment>
<accession>A0A8H7ELW7</accession>
<dbReference type="Proteomes" id="UP000605846">
    <property type="component" value="Unassembled WGS sequence"/>
</dbReference>
<dbReference type="PANTHER" id="PTHR48081">
    <property type="entry name" value="AB HYDROLASE SUPERFAMILY PROTEIN C4A8.06C"/>
    <property type="match status" value="1"/>
</dbReference>
<dbReference type="EMBL" id="JABAYA010000238">
    <property type="protein sequence ID" value="KAF7721753.1"/>
    <property type="molecule type" value="Genomic_DNA"/>
</dbReference>
<dbReference type="InterPro" id="IPR029058">
    <property type="entry name" value="AB_hydrolase_fold"/>
</dbReference>
<dbReference type="InterPro" id="IPR013094">
    <property type="entry name" value="AB_hydrolase_3"/>
</dbReference>
<evidence type="ECO:0000259" key="3">
    <source>
        <dbReference type="Pfam" id="PF07859"/>
    </source>
</evidence>
<dbReference type="PROSITE" id="PS01173">
    <property type="entry name" value="LIPASE_GDXG_HIS"/>
    <property type="match status" value="1"/>
</dbReference>
<comment type="caution">
    <text evidence="4">The sequence shown here is derived from an EMBL/GenBank/DDBJ whole genome shotgun (WGS) entry which is preliminary data.</text>
</comment>
<protein>
    <recommendedName>
        <fullName evidence="3">Alpha/beta hydrolase fold-3 domain-containing protein</fullName>
    </recommendedName>
</protein>
<feature type="domain" description="Alpha/beta hydrolase fold-3" evidence="3">
    <location>
        <begin position="85"/>
        <end position="296"/>
    </location>
</feature>